<reference evidence="2" key="1">
    <citation type="journal article" date="2019" name="Int. J. Syst. Evol. Microbiol.">
        <title>The Global Catalogue of Microorganisms (GCM) 10K type strain sequencing project: providing services to taxonomists for standard genome sequencing and annotation.</title>
        <authorList>
            <consortium name="The Broad Institute Genomics Platform"/>
            <consortium name="The Broad Institute Genome Sequencing Center for Infectious Disease"/>
            <person name="Wu L."/>
            <person name="Ma J."/>
        </authorList>
    </citation>
    <scope>NUCLEOTIDE SEQUENCE [LARGE SCALE GENOMIC DNA]</scope>
    <source>
        <strain evidence="2">KCTC 42182</strain>
    </source>
</reference>
<sequence>MPLDVELSTLSAGGVTEPRADWSEQANKLLLDALKTEEQAKNIHMIPYQEDAKDSAGYQDLANQLIKLHGVVGNSIIMHEYVPQAALPSKNGAFDWSLGPAAKAIKEKYKADYAMFVWVRDSYADGGRVAVILVAAALGVGIQGGQQIGFASLVDLETGKVVWFNLLARGYGDLRNADGAANAAQNLLANLPQ</sequence>
<evidence type="ECO:0000313" key="1">
    <source>
        <dbReference type="EMBL" id="MFC3674320.1"/>
    </source>
</evidence>
<accession>A0ABV7VAW3</accession>
<dbReference type="Proteomes" id="UP001595711">
    <property type="component" value="Unassembled WGS sequence"/>
</dbReference>
<proteinExistence type="predicted"/>
<gene>
    <name evidence="1" type="ORF">ACFOOQ_02120</name>
</gene>
<evidence type="ECO:0000313" key="2">
    <source>
        <dbReference type="Proteomes" id="UP001595711"/>
    </source>
</evidence>
<keyword evidence="2" id="KW-1185">Reference proteome</keyword>
<name>A0ABV7VAW3_9PROT</name>
<protein>
    <submittedName>
        <fullName evidence="1">Uncharacterized protein</fullName>
    </submittedName>
</protein>
<organism evidence="1 2">
    <name type="scientific">Ferrovibrio xuzhouensis</name>
    <dbReference type="NCBI Taxonomy" id="1576914"/>
    <lineage>
        <taxon>Bacteria</taxon>
        <taxon>Pseudomonadati</taxon>
        <taxon>Pseudomonadota</taxon>
        <taxon>Alphaproteobacteria</taxon>
        <taxon>Rhodospirillales</taxon>
        <taxon>Rhodospirillaceae</taxon>
        <taxon>Ferrovibrio</taxon>
    </lineage>
</organism>
<dbReference type="EMBL" id="JBHRYJ010000001">
    <property type="protein sequence ID" value="MFC3674320.1"/>
    <property type="molecule type" value="Genomic_DNA"/>
</dbReference>
<dbReference type="RefSeq" id="WP_379721078.1">
    <property type="nucleotide sequence ID" value="NZ_JBHRYJ010000001.1"/>
</dbReference>
<comment type="caution">
    <text evidence="1">The sequence shown here is derived from an EMBL/GenBank/DDBJ whole genome shotgun (WGS) entry which is preliminary data.</text>
</comment>